<reference evidence="3 4" key="1">
    <citation type="submission" date="2021-04" db="EMBL/GenBank/DDBJ databases">
        <title>Draft genome sequence of Paenibacillus cisolokensis, LC2-13A.</title>
        <authorList>
            <person name="Uke A."/>
            <person name="Chhe C."/>
            <person name="Baramee S."/>
            <person name="Kosugi A."/>
        </authorList>
    </citation>
    <scope>NUCLEOTIDE SEQUENCE [LARGE SCALE GENOMIC DNA]</scope>
    <source>
        <strain evidence="3 4">LC2-13A</strain>
    </source>
</reference>
<dbReference type="PANTHER" id="PTHR43155">
    <property type="entry name" value="CYCLIC DI-GMP PHOSPHODIESTERASE PA4108-RELATED"/>
    <property type="match status" value="1"/>
</dbReference>
<evidence type="ECO:0000313" key="3">
    <source>
        <dbReference type="EMBL" id="GIQ66985.1"/>
    </source>
</evidence>
<dbReference type="Pfam" id="PF13487">
    <property type="entry name" value="HD_5"/>
    <property type="match status" value="1"/>
</dbReference>
<dbReference type="PROSITE" id="PS51832">
    <property type="entry name" value="HD_GYP"/>
    <property type="match status" value="1"/>
</dbReference>
<feature type="domain" description="HD-GYP" evidence="2">
    <location>
        <begin position="119"/>
        <end position="315"/>
    </location>
</feature>
<organism evidence="3 4">
    <name type="scientific">Paenibacillus cisolokensis</name>
    <dbReference type="NCBI Taxonomy" id="1658519"/>
    <lineage>
        <taxon>Bacteria</taxon>
        <taxon>Bacillati</taxon>
        <taxon>Bacillota</taxon>
        <taxon>Bacilli</taxon>
        <taxon>Bacillales</taxon>
        <taxon>Paenibacillaceae</taxon>
        <taxon>Paenibacillus</taxon>
    </lineage>
</organism>
<dbReference type="InterPro" id="IPR037522">
    <property type="entry name" value="HD_GYP_dom"/>
</dbReference>
<dbReference type="InterPro" id="IPR003607">
    <property type="entry name" value="HD/PDEase_dom"/>
</dbReference>
<evidence type="ECO:0000313" key="4">
    <source>
        <dbReference type="Proteomes" id="UP000680304"/>
    </source>
</evidence>
<dbReference type="EMBL" id="BOVJ01000236">
    <property type="protein sequence ID" value="GIQ66985.1"/>
    <property type="molecule type" value="Genomic_DNA"/>
</dbReference>
<evidence type="ECO:0000256" key="1">
    <source>
        <dbReference type="SAM" id="MobiDB-lite"/>
    </source>
</evidence>
<dbReference type="PANTHER" id="PTHR43155:SF2">
    <property type="entry name" value="CYCLIC DI-GMP PHOSPHODIESTERASE PA4108"/>
    <property type="match status" value="1"/>
</dbReference>
<evidence type="ECO:0000259" key="2">
    <source>
        <dbReference type="PROSITE" id="PS51832"/>
    </source>
</evidence>
<dbReference type="SMART" id="SM00471">
    <property type="entry name" value="HDc"/>
    <property type="match status" value="1"/>
</dbReference>
<proteinExistence type="predicted"/>
<dbReference type="Proteomes" id="UP000680304">
    <property type="component" value="Unassembled WGS sequence"/>
</dbReference>
<feature type="region of interest" description="Disordered" evidence="1">
    <location>
        <begin position="56"/>
        <end position="79"/>
    </location>
</feature>
<dbReference type="SUPFAM" id="SSF109604">
    <property type="entry name" value="HD-domain/PDEase-like"/>
    <property type="match status" value="1"/>
</dbReference>
<comment type="caution">
    <text evidence="3">The sequence shown here is derived from an EMBL/GenBank/DDBJ whole genome shotgun (WGS) entry which is preliminary data.</text>
</comment>
<sequence>MMMVPLAHVQVGDILAKDVVTAQGGTLLRKGKVITARELEILQAFLIKHIELEKEESKSGEPKGDEASANRSHGAEEPKSGLLRAYSESIAVLKKAFADAAGGRALPVFDIRSSLEQLLSYSSEYNILTFMPKRKTDEDSLFHSSVMTAMTAYLLAQWNGFSRKDWMQIALAGLLHDIGNAKIDRSLLQKSSSLTEAEREEIRQHPVLGYQLVKNIASLNEGVKLAVLQHHERMDGSGYPLGVNGSKIHPYARLVAIADVFHAMTLRKTYRDALSPYLVLEQIQQDAFGKLDASYVRTFIDKVTSFHVGTVVRLSDNRIGEIVFSDSQQPTRPWVSVAGTIIRLPTERHLHIQEVISSS</sequence>
<protein>
    <submittedName>
        <fullName evidence="3">HD family phosphohydrolase</fullName>
    </submittedName>
</protein>
<dbReference type="Gene3D" id="1.10.3210.10">
    <property type="entry name" value="Hypothetical protein af1432"/>
    <property type="match status" value="1"/>
</dbReference>
<dbReference type="CDD" id="cd00077">
    <property type="entry name" value="HDc"/>
    <property type="match status" value="1"/>
</dbReference>
<accession>A0ABQ4NFJ5</accession>
<name>A0ABQ4NFJ5_9BACL</name>
<keyword evidence="4" id="KW-1185">Reference proteome</keyword>
<gene>
    <name evidence="3" type="ORF">PACILC2_55530</name>
</gene>